<dbReference type="GO" id="GO:0005886">
    <property type="term" value="C:plasma membrane"/>
    <property type="evidence" value="ECO:0007669"/>
    <property type="project" value="UniProtKB-SubCell"/>
</dbReference>
<feature type="transmembrane region" description="Helical" evidence="12">
    <location>
        <begin position="24"/>
        <end position="45"/>
    </location>
</feature>
<gene>
    <name evidence="15" type="primary">alkB_2</name>
    <name evidence="16" type="ORF">EUA04_15470</name>
    <name evidence="15" type="ORF">MOBUDSM44075_03704</name>
    <name evidence="14" type="ORF">WN67_10255</name>
</gene>
<keyword evidence="5 12" id="KW-0812">Transmembrane</keyword>
<evidence type="ECO:0000313" key="18">
    <source>
        <dbReference type="Proteomes" id="UP000036313"/>
    </source>
</evidence>
<reference evidence="15 18" key="1">
    <citation type="journal article" date="2015" name="Genome Biol. Evol.">
        <title>Characterization of Three Mycobacterium spp. with Potential Use in Bioremediation by Genome Sequencing and Comparative Genomics.</title>
        <authorList>
            <person name="Das S."/>
            <person name="Pettersson B.M."/>
            <person name="Behra P.R."/>
            <person name="Ramesh M."/>
            <person name="Dasgupta S."/>
            <person name="Bhattacharya A."/>
            <person name="Kirsebom L.A."/>
        </authorList>
    </citation>
    <scope>NUCLEOTIDE SEQUENCE [LARGE SCALE GENOMIC DNA]</scope>
    <source>
        <strain evidence="15 18">DSM 44075</strain>
    </source>
</reference>
<dbReference type="PANTHER" id="PTHR38674:SF1">
    <property type="entry name" value="ALKANE 1-MONOOXYGENASE 1"/>
    <property type="match status" value="1"/>
</dbReference>
<keyword evidence="9" id="KW-0408">Iron</keyword>
<evidence type="ECO:0000256" key="2">
    <source>
        <dbReference type="ARBA" id="ARBA00010823"/>
    </source>
</evidence>
<dbReference type="Proteomes" id="UP000294952">
    <property type="component" value="Unassembled WGS sequence"/>
</dbReference>
<evidence type="ECO:0000256" key="11">
    <source>
        <dbReference type="ARBA" id="ARBA00023136"/>
    </source>
</evidence>
<evidence type="ECO:0000256" key="3">
    <source>
        <dbReference type="ARBA" id="ARBA00022475"/>
    </source>
</evidence>
<evidence type="ECO:0000256" key="6">
    <source>
        <dbReference type="ARBA" id="ARBA00022723"/>
    </source>
</evidence>
<dbReference type="PATRIC" id="fig|1807.13.peg.3403"/>
<feature type="transmembrane region" description="Helical" evidence="12">
    <location>
        <begin position="51"/>
        <end position="70"/>
    </location>
</feature>
<dbReference type="STRING" id="1807.MOBUDSM44075_03704"/>
<dbReference type="EMBL" id="LAUZ02000038">
    <property type="protein sequence ID" value="KKF02102.1"/>
    <property type="molecule type" value="Genomic_DNA"/>
</dbReference>
<dbReference type="AlphaFoldDB" id="A0A0J6VSR9"/>
<keyword evidence="6" id="KW-0479">Metal-binding</keyword>
<evidence type="ECO:0000313" key="15">
    <source>
        <dbReference type="EMBL" id="KMO74080.1"/>
    </source>
</evidence>
<feature type="transmembrane region" description="Helical" evidence="12">
    <location>
        <begin position="228"/>
        <end position="251"/>
    </location>
</feature>
<dbReference type="Proteomes" id="UP000036313">
    <property type="component" value="Unassembled WGS sequence"/>
</dbReference>
<keyword evidence="11 12" id="KW-0472">Membrane</keyword>
<keyword evidence="10 15" id="KW-0503">Monooxygenase</keyword>
<dbReference type="CDD" id="cd03512">
    <property type="entry name" value="Alkane-hydroxylase"/>
    <property type="match status" value="1"/>
</dbReference>
<evidence type="ECO:0000256" key="4">
    <source>
        <dbReference type="ARBA" id="ARBA00022519"/>
    </source>
</evidence>
<feature type="domain" description="Fatty acid desaturase" evidence="13">
    <location>
        <begin position="129"/>
        <end position="350"/>
    </location>
</feature>
<feature type="transmembrane region" description="Helical" evidence="12">
    <location>
        <begin position="257"/>
        <end position="278"/>
    </location>
</feature>
<keyword evidence="8 15" id="KW-0560">Oxidoreductase</keyword>
<dbReference type="GO" id="GO:0046872">
    <property type="term" value="F:metal ion binding"/>
    <property type="evidence" value="ECO:0007669"/>
    <property type="project" value="UniProtKB-KW"/>
</dbReference>
<dbReference type="EMBL" id="SDLP01000004">
    <property type="protein sequence ID" value="TDL07573.1"/>
    <property type="molecule type" value="Genomic_DNA"/>
</dbReference>
<evidence type="ECO:0000313" key="19">
    <source>
        <dbReference type="Proteomes" id="UP000294952"/>
    </source>
</evidence>
<evidence type="ECO:0000313" key="16">
    <source>
        <dbReference type="EMBL" id="TDL07573.1"/>
    </source>
</evidence>
<dbReference type="OrthoDB" id="4759734at2"/>
<dbReference type="Pfam" id="PF00487">
    <property type="entry name" value="FA_desaturase"/>
    <property type="match status" value="1"/>
</dbReference>
<evidence type="ECO:0000259" key="13">
    <source>
        <dbReference type="Pfam" id="PF00487"/>
    </source>
</evidence>
<evidence type="ECO:0000256" key="7">
    <source>
        <dbReference type="ARBA" id="ARBA00022989"/>
    </source>
</evidence>
<dbReference type="GO" id="GO:0006629">
    <property type="term" value="P:lipid metabolic process"/>
    <property type="evidence" value="ECO:0007669"/>
    <property type="project" value="InterPro"/>
</dbReference>
<keyword evidence="7 12" id="KW-1133">Transmembrane helix</keyword>
<evidence type="ECO:0000256" key="9">
    <source>
        <dbReference type="ARBA" id="ARBA00023004"/>
    </source>
</evidence>
<dbReference type="EMBL" id="JYNU01000024">
    <property type="protein sequence ID" value="KMO74080.1"/>
    <property type="molecule type" value="Genomic_DNA"/>
</dbReference>
<comment type="caution">
    <text evidence="15">The sequence shown here is derived from an EMBL/GenBank/DDBJ whole genome shotgun (WGS) entry which is preliminary data.</text>
</comment>
<dbReference type="InterPro" id="IPR033885">
    <property type="entry name" value="AlkB/XylM"/>
</dbReference>
<evidence type="ECO:0000256" key="8">
    <source>
        <dbReference type="ARBA" id="ARBA00023002"/>
    </source>
</evidence>
<accession>A0A0J6VSR9</accession>
<dbReference type="PANTHER" id="PTHR38674">
    <property type="entry name" value="ALKANE 1-MONOOXYGENASE 1"/>
    <property type="match status" value="1"/>
</dbReference>
<reference evidence="16 19" key="3">
    <citation type="submission" date="2019-01" db="EMBL/GenBank/DDBJ databases">
        <title>High-quality-draft genome sequences of five non-tuberculosis mycobacteriaceae isolated from a nosocomial environment.</title>
        <authorList>
            <person name="Tiago I."/>
            <person name="Alarico S."/>
            <person name="Pereira S.G."/>
            <person name="Coelho C."/>
            <person name="Maranha A."/>
            <person name="Empadinhas N."/>
        </authorList>
    </citation>
    <scope>NUCLEOTIDE SEQUENCE [LARGE SCALE GENOMIC DNA]</scope>
    <source>
        <strain evidence="16 19">22DIII</strain>
    </source>
</reference>
<dbReference type="EC" id="1.14.15.3" evidence="15"/>
<keyword evidence="17" id="KW-1185">Reference proteome</keyword>
<feature type="transmembrane region" description="Helical" evidence="12">
    <location>
        <begin position="90"/>
        <end position="114"/>
    </location>
</feature>
<dbReference type="Proteomes" id="UP000034150">
    <property type="component" value="Unassembled WGS sequence"/>
</dbReference>
<keyword evidence="4" id="KW-0997">Cell inner membrane</keyword>
<dbReference type="GO" id="GO:0004497">
    <property type="term" value="F:monooxygenase activity"/>
    <property type="evidence" value="ECO:0007669"/>
    <property type="project" value="UniProtKB-KW"/>
</dbReference>
<comment type="subcellular location">
    <subcellularLocation>
        <location evidence="1">Cell inner membrane</location>
        <topology evidence="1">Multi-pass membrane protein</topology>
    </subcellularLocation>
</comment>
<evidence type="ECO:0000256" key="5">
    <source>
        <dbReference type="ARBA" id="ARBA00022692"/>
    </source>
</evidence>
<evidence type="ECO:0000313" key="17">
    <source>
        <dbReference type="Proteomes" id="UP000034150"/>
    </source>
</evidence>
<comment type="similarity">
    <text evidence="2">Belongs to the fatty acid desaturase type 1 family. AlkB subfamily.</text>
</comment>
<feature type="transmembrane region" description="Helical" evidence="12">
    <location>
        <begin position="126"/>
        <end position="144"/>
    </location>
</feature>
<sequence length="392" mass="44643">MPTQRPGHTRSTAAPRDWRDRKRYVWLLGIVIPILVPASWAAVLLTGSGLFWWSGPAMMLVIIPAMDYLVGPDSENPPDSVLAYLEQDRYYRWATYLYLPAQYLSLMLACWLWTGGGGVTMTPPDKVGLMLTVGGIGGVAINTAHELGHQRARSERWLSKVALAQTGYGHFFVEHNRGHHARVATPDDPASARLGENVYAFYWRSILGSLRSAWSLESRRLRRHGRRVWTLHNDVLNAWVMTVVLFGALIAGFGVQVVPWLIGQALLGVLLLETINYLEHYGLRRQRRRDGCWEPVRPSHSWNSNSVISNVFLFHLQRHSDHHANPHRRYQALCHADEAPQLPAGYAAMVVLALCPPLWRWVMDRRVRDHYRGDIRLAALRPRQAQQLLQRG</sequence>
<protein>
    <submittedName>
        <fullName evidence="15">Alkane 1-monooxygenase</fullName>
        <ecNumber evidence="15">1.14.15.3</ecNumber>
    </submittedName>
</protein>
<proteinExistence type="inferred from homology"/>
<evidence type="ECO:0000256" key="12">
    <source>
        <dbReference type="SAM" id="Phobius"/>
    </source>
</evidence>
<dbReference type="InterPro" id="IPR005804">
    <property type="entry name" value="FA_desaturase_dom"/>
</dbReference>
<reference evidence="14 17" key="2">
    <citation type="submission" date="2015-04" db="EMBL/GenBank/DDBJ databases">
        <title>Genome sequence of Mycobacterium obuense UC1.</title>
        <authorList>
            <person name="Greninger A.L."/>
            <person name="Cunningham G."/>
            <person name="Chiu C.Y."/>
            <person name="Miller S."/>
        </authorList>
    </citation>
    <scope>NUCLEOTIDE SEQUENCE [LARGE SCALE GENOMIC DNA]</scope>
    <source>
        <strain evidence="14 17">UC1</strain>
    </source>
</reference>
<evidence type="ECO:0000256" key="1">
    <source>
        <dbReference type="ARBA" id="ARBA00004429"/>
    </source>
</evidence>
<organism evidence="15 18">
    <name type="scientific">Mycolicibacterium obuense</name>
    <dbReference type="NCBI Taxonomy" id="1807"/>
    <lineage>
        <taxon>Bacteria</taxon>
        <taxon>Bacillati</taxon>
        <taxon>Actinomycetota</taxon>
        <taxon>Actinomycetes</taxon>
        <taxon>Mycobacteriales</taxon>
        <taxon>Mycobacteriaceae</taxon>
        <taxon>Mycolicibacterium</taxon>
    </lineage>
</organism>
<evidence type="ECO:0000256" key="10">
    <source>
        <dbReference type="ARBA" id="ARBA00023033"/>
    </source>
</evidence>
<evidence type="ECO:0000313" key="14">
    <source>
        <dbReference type="EMBL" id="KKF02102.1"/>
    </source>
</evidence>
<name>A0A0J6VSR9_9MYCO</name>
<keyword evidence="3" id="KW-1003">Cell membrane</keyword>
<dbReference type="RefSeq" id="WP_046362919.1">
    <property type="nucleotide sequence ID" value="NZ_CALTXN010000007.1"/>
</dbReference>